<gene>
    <name evidence="1" type="ORF">RM549_14400</name>
</gene>
<organism evidence="1 2">
    <name type="scientific">Autumnicola patrickiae</name>
    <dbReference type="NCBI Taxonomy" id="3075591"/>
    <lineage>
        <taxon>Bacteria</taxon>
        <taxon>Pseudomonadati</taxon>
        <taxon>Bacteroidota</taxon>
        <taxon>Flavobacteriia</taxon>
        <taxon>Flavobacteriales</taxon>
        <taxon>Flavobacteriaceae</taxon>
        <taxon>Autumnicola</taxon>
    </lineage>
</organism>
<protein>
    <submittedName>
        <fullName evidence="1">Porin</fullName>
    </submittedName>
</protein>
<comment type="caution">
    <text evidence="1">The sequence shown here is derived from an EMBL/GenBank/DDBJ whole genome shotgun (WGS) entry which is preliminary data.</text>
</comment>
<evidence type="ECO:0000313" key="1">
    <source>
        <dbReference type="EMBL" id="MDT0690984.1"/>
    </source>
</evidence>
<dbReference type="RefSeq" id="WP_311686044.1">
    <property type="nucleotide sequence ID" value="NZ_JAVRHM010000017.1"/>
</dbReference>
<name>A0ABU3E4T6_9FLAO</name>
<accession>A0ABU3E4T6</accession>
<dbReference type="Gene3D" id="2.40.160.10">
    <property type="entry name" value="Porin"/>
    <property type="match status" value="1"/>
</dbReference>
<dbReference type="InterPro" id="IPR023614">
    <property type="entry name" value="Porin_dom_sf"/>
</dbReference>
<dbReference type="Proteomes" id="UP001261624">
    <property type="component" value="Unassembled WGS sequence"/>
</dbReference>
<dbReference type="EMBL" id="JAVRHM010000017">
    <property type="protein sequence ID" value="MDT0690984.1"/>
    <property type="molecule type" value="Genomic_DNA"/>
</dbReference>
<keyword evidence="2" id="KW-1185">Reference proteome</keyword>
<reference evidence="1 2" key="1">
    <citation type="submission" date="2023-09" db="EMBL/GenBank/DDBJ databases">
        <authorList>
            <person name="Rey-Velasco X."/>
        </authorList>
    </citation>
    <scope>NUCLEOTIDE SEQUENCE [LARGE SCALE GENOMIC DNA]</scope>
    <source>
        <strain evidence="1 2">F188</strain>
    </source>
</reference>
<evidence type="ECO:0000313" key="2">
    <source>
        <dbReference type="Proteomes" id="UP001261624"/>
    </source>
</evidence>
<proteinExistence type="predicted"/>
<sequence length="385" mass="44772">MTGYYRMCLKSWCLFFLLLFLIYGKECLAQGRVIEDTTPVVQKSFRLNALIVGRYSASLNENIDVTGKHFYSQEEGIVSNSFEMQYVRLSTTFGITDRITSSILLNLADFKHPNVSEKVLENAFINYSYNPYLNLRFGQFRPFFGLEDLHPFQLNNSYAWSNQYSLFGRNGWQSFQLGAAFFGSLAPVEVPLYYYFTVYNGNNKNQLMDSDSSKNYTLRIEYYPFSVLKLGINGGTANYNKQRGYAFGLDAQLRYSVSNRLDFDMNVEYKKGTNFLAYRSSLEEHPDLNMYKMEGIYSLYQLRYYINKPRIRALELSFRHEYLNSDTTIPNNDLNSYVPVISMVFANMYDVKLSLVGVINNYQDNIPNSAQYDHSRVLMQLQVAY</sequence>